<accession>A0A927BPI7</accession>
<dbReference type="InterPro" id="IPR006059">
    <property type="entry name" value="SBP"/>
</dbReference>
<dbReference type="Proteomes" id="UP000621560">
    <property type="component" value="Unassembled WGS sequence"/>
</dbReference>
<dbReference type="PANTHER" id="PTHR43649">
    <property type="entry name" value="ARABINOSE-BINDING PROTEIN-RELATED"/>
    <property type="match status" value="1"/>
</dbReference>
<evidence type="ECO:0000256" key="1">
    <source>
        <dbReference type="ARBA" id="ARBA00022475"/>
    </source>
</evidence>
<dbReference type="RefSeq" id="WP_190914970.1">
    <property type="nucleotide sequence ID" value="NZ_JACXIZ010000010.1"/>
</dbReference>
<proteinExistence type="predicted"/>
<evidence type="ECO:0000256" key="5">
    <source>
        <dbReference type="ARBA" id="ARBA00023288"/>
    </source>
</evidence>
<dbReference type="PANTHER" id="PTHR43649:SF33">
    <property type="entry name" value="POLYGALACTURONAN_RHAMNOGALACTURONAN-BINDING PROTEIN YTCQ"/>
    <property type="match status" value="1"/>
</dbReference>
<feature type="signal peptide" evidence="7">
    <location>
        <begin position="1"/>
        <end position="27"/>
    </location>
</feature>
<comment type="caution">
    <text evidence="8">The sequence shown here is derived from an EMBL/GenBank/DDBJ whole genome shotgun (WGS) entry which is preliminary data.</text>
</comment>
<keyword evidence="9" id="KW-1185">Reference proteome</keyword>
<evidence type="ECO:0000256" key="6">
    <source>
        <dbReference type="SAM" id="MobiDB-lite"/>
    </source>
</evidence>
<feature type="compositionally biased region" description="Gly residues" evidence="6">
    <location>
        <begin position="51"/>
        <end position="63"/>
    </location>
</feature>
<dbReference type="SUPFAM" id="SSF53850">
    <property type="entry name" value="Periplasmic binding protein-like II"/>
    <property type="match status" value="1"/>
</dbReference>
<evidence type="ECO:0000313" key="9">
    <source>
        <dbReference type="Proteomes" id="UP000621560"/>
    </source>
</evidence>
<evidence type="ECO:0000256" key="4">
    <source>
        <dbReference type="ARBA" id="ARBA00023139"/>
    </source>
</evidence>
<name>A0A927BPI7_9BACL</name>
<keyword evidence="4" id="KW-0564">Palmitate</keyword>
<dbReference type="InterPro" id="IPR050490">
    <property type="entry name" value="Bact_solute-bd_prot1"/>
</dbReference>
<dbReference type="PROSITE" id="PS51257">
    <property type="entry name" value="PROKAR_LIPOPROTEIN"/>
    <property type="match status" value="1"/>
</dbReference>
<organism evidence="8 9">
    <name type="scientific">Paenibacillus sabuli</name>
    <dbReference type="NCBI Taxonomy" id="2772509"/>
    <lineage>
        <taxon>Bacteria</taxon>
        <taxon>Bacillati</taxon>
        <taxon>Bacillota</taxon>
        <taxon>Bacilli</taxon>
        <taxon>Bacillales</taxon>
        <taxon>Paenibacillaceae</taxon>
        <taxon>Paenibacillus</taxon>
    </lineage>
</organism>
<evidence type="ECO:0000256" key="2">
    <source>
        <dbReference type="ARBA" id="ARBA00022729"/>
    </source>
</evidence>
<feature type="region of interest" description="Disordered" evidence="6">
    <location>
        <begin position="51"/>
        <end position="70"/>
    </location>
</feature>
<keyword evidence="2 7" id="KW-0732">Signal</keyword>
<reference evidence="8" key="1">
    <citation type="submission" date="2020-09" db="EMBL/GenBank/DDBJ databases">
        <title>A novel bacterium of genus Paenibacillus, isolated from South China Sea.</title>
        <authorList>
            <person name="Huang H."/>
            <person name="Mo K."/>
            <person name="Hu Y."/>
        </authorList>
    </citation>
    <scope>NUCLEOTIDE SEQUENCE</scope>
    <source>
        <strain evidence="8">IB182496</strain>
    </source>
</reference>
<evidence type="ECO:0000256" key="3">
    <source>
        <dbReference type="ARBA" id="ARBA00023136"/>
    </source>
</evidence>
<evidence type="ECO:0000313" key="8">
    <source>
        <dbReference type="EMBL" id="MBD2844363.1"/>
    </source>
</evidence>
<dbReference type="AlphaFoldDB" id="A0A927BPI7"/>
<dbReference type="Pfam" id="PF01547">
    <property type="entry name" value="SBP_bac_1"/>
    <property type="match status" value="1"/>
</dbReference>
<sequence length="535" mass="58185">MMNKRGPARKHWIVLLCLTLLLGTAAACSSGSDAGGNSGIGGNGAGGSGGAGTNNGNGGNGGDDGQDSSAADEPLHIQMFAGLYNELPRMDNAYWTEWQERTNTVLDIEWVPSGDLDTKMDLVLASGDLPEVLSSPNMRPPLISAIKNGAFWDLTPLLGDFSDYPNLANNLAPNWEKYVSVDGKIYGLPRSRSRMDIGIKMRKDWLDQLGLPVPKTLDEYKDALKAIVEADPSGMGTFGLIGHGVIVDDGDDAFAGAFGALDPYFNEAGGYVPKELTPMYGDMVEWFRGLYSEGLLAQEFSVMKKTQAEELYKSGRAASYPRSIWWDKEYEDAISKTQADPEIVNLALEGPGGVSVNLATGVSGGYFISKKVPEAKVKQILDYLELTASEELTELAYYGLEGVHHEVIDGQKVLNDLGREEINTTSKGAGVLAYAKWGKVESASGSKEYNDAKKESVAHFDEVGKIEPKTGLNSDKWLTEWAKHSSEWQAMVTRAIVGQIPMEEYRAYVEELNELPAMQAAFDELAEEYEAFHAD</sequence>
<keyword evidence="3" id="KW-0472">Membrane</keyword>
<keyword evidence="1" id="KW-1003">Cell membrane</keyword>
<gene>
    <name evidence="8" type="ORF">IDH44_04110</name>
</gene>
<dbReference type="EMBL" id="JACXIZ010000010">
    <property type="protein sequence ID" value="MBD2844363.1"/>
    <property type="molecule type" value="Genomic_DNA"/>
</dbReference>
<evidence type="ECO:0000256" key="7">
    <source>
        <dbReference type="SAM" id="SignalP"/>
    </source>
</evidence>
<dbReference type="Gene3D" id="3.40.190.10">
    <property type="entry name" value="Periplasmic binding protein-like II"/>
    <property type="match status" value="2"/>
</dbReference>
<protein>
    <submittedName>
        <fullName evidence="8">Extracellular solute-binding protein</fullName>
    </submittedName>
</protein>
<keyword evidence="5" id="KW-0449">Lipoprotein</keyword>
<feature type="chain" id="PRO_5036700913" evidence="7">
    <location>
        <begin position="28"/>
        <end position="535"/>
    </location>
</feature>